<proteinExistence type="predicted"/>
<dbReference type="OrthoDB" id="2746957at2759"/>
<evidence type="ECO:0000313" key="2">
    <source>
        <dbReference type="Proteomes" id="UP000016930"/>
    </source>
</evidence>
<protein>
    <submittedName>
        <fullName evidence="1">Uncharacterized protein</fullName>
    </submittedName>
</protein>
<evidence type="ECO:0000313" key="1">
    <source>
        <dbReference type="EMBL" id="EMD39906.1"/>
    </source>
</evidence>
<sequence length="68" mass="8019">SSLYGVTVVQTYIYFRRNERDPRWLKRVVLGLWYTLMDTTHKATLCQSLYEFVVLEFGNPSAITSPTW</sequence>
<reference evidence="1 2" key="1">
    <citation type="journal article" date="2012" name="Proc. Natl. Acad. Sci. U.S.A.">
        <title>Comparative genomics of Ceriporiopsis subvermispora and Phanerochaete chrysosporium provide insight into selective ligninolysis.</title>
        <authorList>
            <person name="Fernandez-Fueyo E."/>
            <person name="Ruiz-Duenas F.J."/>
            <person name="Ferreira P."/>
            <person name="Floudas D."/>
            <person name="Hibbett D.S."/>
            <person name="Canessa P."/>
            <person name="Larrondo L.F."/>
            <person name="James T.Y."/>
            <person name="Seelenfreund D."/>
            <person name="Lobos S."/>
            <person name="Polanco R."/>
            <person name="Tello M."/>
            <person name="Honda Y."/>
            <person name="Watanabe T."/>
            <person name="Watanabe T."/>
            <person name="Ryu J.S."/>
            <person name="Kubicek C.P."/>
            <person name="Schmoll M."/>
            <person name="Gaskell J."/>
            <person name="Hammel K.E."/>
            <person name="St John F.J."/>
            <person name="Vanden Wymelenberg A."/>
            <person name="Sabat G."/>
            <person name="Splinter BonDurant S."/>
            <person name="Syed K."/>
            <person name="Yadav J.S."/>
            <person name="Doddapaneni H."/>
            <person name="Subramanian V."/>
            <person name="Lavin J.L."/>
            <person name="Oguiza J.A."/>
            <person name="Perez G."/>
            <person name="Pisabarro A.G."/>
            <person name="Ramirez L."/>
            <person name="Santoyo F."/>
            <person name="Master E."/>
            <person name="Coutinho P.M."/>
            <person name="Henrissat B."/>
            <person name="Lombard V."/>
            <person name="Magnuson J.K."/>
            <person name="Kuees U."/>
            <person name="Hori C."/>
            <person name="Igarashi K."/>
            <person name="Samejima M."/>
            <person name="Held B.W."/>
            <person name="Barry K.W."/>
            <person name="LaButti K.M."/>
            <person name="Lapidus A."/>
            <person name="Lindquist E.A."/>
            <person name="Lucas S.M."/>
            <person name="Riley R."/>
            <person name="Salamov A.A."/>
            <person name="Hoffmeister D."/>
            <person name="Schwenk D."/>
            <person name="Hadar Y."/>
            <person name="Yarden O."/>
            <person name="de Vries R.P."/>
            <person name="Wiebenga A."/>
            <person name="Stenlid J."/>
            <person name="Eastwood D."/>
            <person name="Grigoriev I.V."/>
            <person name="Berka R.M."/>
            <person name="Blanchette R.A."/>
            <person name="Kersten P."/>
            <person name="Martinez A.T."/>
            <person name="Vicuna R."/>
            <person name="Cullen D."/>
        </authorList>
    </citation>
    <scope>NUCLEOTIDE SEQUENCE [LARGE SCALE GENOMIC DNA]</scope>
    <source>
        <strain evidence="1 2">B</strain>
    </source>
</reference>
<keyword evidence="2" id="KW-1185">Reference proteome</keyword>
<organism evidence="1 2">
    <name type="scientific">Ceriporiopsis subvermispora (strain B)</name>
    <name type="common">White-rot fungus</name>
    <name type="synonym">Gelatoporia subvermispora</name>
    <dbReference type="NCBI Taxonomy" id="914234"/>
    <lineage>
        <taxon>Eukaryota</taxon>
        <taxon>Fungi</taxon>
        <taxon>Dikarya</taxon>
        <taxon>Basidiomycota</taxon>
        <taxon>Agaricomycotina</taxon>
        <taxon>Agaricomycetes</taxon>
        <taxon>Polyporales</taxon>
        <taxon>Gelatoporiaceae</taxon>
        <taxon>Gelatoporia</taxon>
    </lineage>
</organism>
<dbReference type="EMBL" id="KB445793">
    <property type="protein sequence ID" value="EMD39906.1"/>
    <property type="molecule type" value="Genomic_DNA"/>
</dbReference>
<accession>M2RM35</accession>
<dbReference type="Proteomes" id="UP000016930">
    <property type="component" value="Unassembled WGS sequence"/>
</dbReference>
<dbReference type="HOGENOM" id="CLU_046025_17_1_1"/>
<dbReference type="AlphaFoldDB" id="M2RM35"/>
<feature type="non-terminal residue" evidence="1">
    <location>
        <position position="68"/>
    </location>
</feature>
<name>M2RM35_CERS8</name>
<feature type="non-terminal residue" evidence="1">
    <location>
        <position position="1"/>
    </location>
</feature>
<gene>
    <name evidence="1" type="ORF">CERSUDRAFT_40674</name>
</gene>